<organism evidence="1 2">
    <name type="scientific">Botryotinia fuckeliana (strain T4)</name>
    <name type="common">Noble rot fungus</name>
    <name type="synonym">Botrytis cinerea</name>
    <dbReference type="NCBI Taxonomy" id="999810"/>
    <lineage>
        <taxon>Eukaryota</taxon>
        <taxon>Fungi</taxon>
        <taxon>Dikarya</taxon>
        <taxon>Ascomycota</taxon>
        <taxon>Pezizomycotina</taxon>
        <taxon>Leotiomycetes</taxon>
        <taxon>Helotiales</taxon>
        <taxon>Sclerotiniaceae</taxon>
        <taxon>Botrytis</taxon>
    </lineage>
</organism>
<dbReference type="InParanoid" id="G2YNQ6"/>
<evidence type="ECO:0000313" key="1">
    <source>
        <dbReference type="EMBL" id="CCD53254.1"/>
    </source>
</evidence>
<evidence type="ECO:0000313" key="2">
    <source>
        <dbReference type="Proteomes" id="UP000008177"/>
    </source>
</evidence>
<sequence length="51" mass="6056">MRAAYRKYRFNSMSGSLGHSRVEYDYLKRGIFDQAATFALLERYDSFQSHN</sequence>
<name>G2YNQ6_BOTF4</name>
<dbReference type="EMBL" id="FQ790346">
    <property type="protein sequence ID" value="CCD53254.1"/>
    <property type="molecule type" value="Genomic_DNA"/>
</dbReference>
<reference evidence="2" key="1">
    <citation type="journal article" date="2011" name="PLoS Genet.">
        <title>Genomic analysis of the necrotrophic fungal pathogens Sclerotinia sclerotiorum and Botrytis cinerea.</title>
        <authorList>
            <person name="Amselem J."/>
            <person name="Cuomo C.A."/>
            <person name="van Kan J.A."/>
            <person name="Viaud M."/>
            <person name="Benito E.P."/>
            <person name="Couloux A."/>
            <person name="Coutinho P.M."/>
            <person name="de Vries R.P."/>
            <person name="Dyer P.S."/>
            <person name="Fillinger S."/>
            <person name="Fournier E."/>
            <person name="Gout L."/>
            <person name="Hahn M."/>
            <person name="Kohn L."/>
            <person name="Lapalu N."/>
            <person name="Plummer K.M."/>
            <person name="Pradier J.M."/>
            <person name="Quevillon E."/>
            <person name="Sharon A."/>
            <person name="Simon A."/>
            <person name="ten Have A."/>
            <person name="Tudzynski B."/>
            <person name="Tudzynski P."/>
            <person name="Wincker P."/>
            <person name="Andrew M."/>
            <person name="Anthouard V."/>
            <person name="Beever R.E."/>
            <person name="Beffa R."/>
            <person name="Benoit I."/>
            <person name="Bouzid O."/>
            <person name="Brault B."/>
            <person name="Chen Z."/>
            <person name="Choquer M."/>
            <person name="Collemare J."/>
            <person name="Cotton P."/>
            <person name="Danchin E.G."/>
            <person name="Da Silva C."/>
            <person name="Gautier A."/>
            <person name="Giraud C."/>
            <person name="Giraud T."/>
            <person name="Gonzalez C."/>
            <person name="Grossetete S."/>
            <person name="Guldener U."/>
            <person name="Henrissat B."/>
            <person name="Howlett B.J."/>
            <person name="Kodira C."/>
            <person name="Kretschmer M."/>
            <person name="Lappartient A."/>
            <person name="Leroch M."/>
            <person name="Levis C."/>
            <person name="Mauceli E."/>
            <person name="Neuveglise C."/>
            <person name="Oeser B."/>
            <person name="Pearson M."/>
            <person name="Poulain J."/>
            <person name="Poussereau N."/>
            <person name="Quesneville H."/>
            <person name="Rascle C."/>
            <person name="Schumacher J."/>
            <person name="Segurens B."/>
            <person name="Sexton A."/>
            <person name="Silva E."/>
            <person name="Sirven C."/>
            <person name="Soanes D.M."/>
            <person name="Talbot N.J."/>
            <person name="Templeton M."/>
            <person name="Yandava C."/>
            <person name="Yarden O."/>
            <person name="Zeng Q."/>
            <person name="Rollins J.A."/>
            <person name="Lebrun M.H."/>
            <person name="Dickman M."/>
        </authorList>
    </citation>
    <scope>NUCLEOTIDE SEQUENCE [LARGE SCALE GENOMIC DNA]</scope>
    <source>
        <strain evidence="2">T4</strain>
    </source>
</reference>
<accession>G2YNQ6</accession>
<gene>
    <name evidence="1" type="ORF">BofuT4_P122730.1</name>
</gene>
<dbReference type="AlphaFoldDB" id="G2YNQ6"/>
<dbReference type="HOGENOM" id="CLU_3106119_0_0_1"/>
<proteinExistence type="predicted"/>
<protein>
    <submittedName>
        <fullName evidence="1">Uncharacterized protein</fullName>
    </submittedName>
</protein>
<dbReference type="Proteomes" id="UP000008177">
    <property type="component" value="Unplaced contigs"/>
</dbReference>